<feature type="compositionally biased region" description="Acidic residues" evidence="1">
    <location>
        <begin position="30"/>
        <end position="46"/>
    </location>
</feature>
<feature type="compositionally biased region" description="Polar residues" evidence="1">
    <location>
        <begin position="707"/>
        <end position="717"/>
    </location>
</feature>
<feature type="compositionally biased region" description="Basic and acidic residues" evidence="1">
    <location>
        <begin position="718"/>
        <end position="732"/>
    </location>
</feature>
<feature type="compositionally biased region" description="Acidic residues" evidence="1">
    <location>
        <begin position="583"/>
        <end position="593"/>
    </location>
</feature>
<feature type="compositionally biased region" description="Polar residues" evidence="1">
    <location>
        <begin position="537"/>
        <end position="554"/>
    </location>
</feature>
<feature type="compositionally biased region" description="Low complexity" evidence="1">
    <location>
        <begin position="754"/>
        <end position="767"/>
    </location>
</feature>
<protein>
    <submittedName>
        <fullName evidence="2">Uncharacterized protein</fullName>
    </submittedName>
</protein>
<reference evidence="2" key="1">
    <citation type="submission" date="2020-11" db="EMBL/GenBank/DDBJ databases">
        <authorList>
            <person name="Tran Van P."/>
        </authorList>
    </citation>
    <scope>NUCLEOTIDE SEQUENCE</scope>
</reference>
<evidence type="ECO:0000256" key="1">
    <source>
        <dbReference type="SAM" id="MobiDB-lite"/>
    </source>
</evidence>
<feature type="region of interest" description="Disordered" evidence="1">
    <location>
        <begin position="1124"/>
        <end position="1165"/>
    </location>
</feature>
<dbReference type="PROSITE" id="PS51257">
    <property type="entry name" value="PROKAR_LIPOPROTEIN"/>
    <property type="match status" value="1"/>
</dbReference>
<evidence type="ECO:0000313" key="2">
    <source>
        <dbReference type="EMBL" id="CAD7225556.1"/>
    </source>
</evidence>
<feature type="compositionally biased region" description="Basic and acidic residues" evidence="1">
    <location>
        <begin position="1131"/>
        <end position="1148"/>
    </location>
</feature>
<organism evidence="2">
    <name type="scientific">Cyprideis torosa</name>
    <dbReference type="NCBI Taxonomy" id="163714"/>
    <lineage>
        <taxon>Eukaryota</taxon>
        <taxon>Metazoa</taxon>
        <taxon>Ecdysozoa</taxon>
        <taxon>Arthropoda</taxon>
        <taxon>Crustacea</taxon>
        <taxon>Oligostraca</taxon>
        <taxon>Ostracoda</taxon>
        <taxon>Podocopa</taxon>
        <taxon>Podocopida</taxon>
        <taxon>Cytherocopina</taxon>
        <taxon>Cytheroidea</taxon>
        <taxon>Cytherideidae</taxon>
        <taxon>Cyprideis</taxon>
    </lineage>
</organism>
<proteinExistence type="predicted"/>
<feature type="compositionally biased region" description="Polar residues" evidence="1">
    <location>
        <begin position="1084"/>
        <end position="1095"/>
    </location>
</feature>
<feature type="compositionally biased region" description="Basic and acidic residues" evidence="1">
    <location>
        <begin position="109"/>
        <end position="123"/>
    </location>
</feature>
<feature type="region of interest" description="Disordered" evidence="1">
    <location>
        <begin position="220"/>
        <end position="295"/>
    </location>
</feature>
<feature type="compositionally biased region" description="Basic and acidic residues" evidence="1">
    <location>
        <begin position="687"/>
        <end position="702"/>
    </location>
</feature>
<feature type="compositionally biased region" description="Basic and acidic residues" evidence="1">
    <location>
        <begin position="499"/>
        <end position="513"/>
    </location>
</feature>
<feature type="compositionally biased region" description="Low complexity" evidence="1">
    <location>
        <begin position="1064"/>
        <end position="1083"/>
    </location>
</feature>
<feature type="compositionally biased region" description="Polar residues" evidence="1">
    <location>
        <begin position="969"/>
        <end position="989"/>
    </location>
</feature>
<feature type="region of interest" description="Disordered" evidence="1">
    <location>
        <begin position="492"/>
        <end position="609"/>
    </location>
</feature>
<feature type="region of interest" description="Disordered" evidence="1">
    <location>
        <begin position="84"/>
        <end position="175"/>
    </location>
</feature>
<feature type="compositionally biased region" description="Polar residues" evidence="1">
    <location>
        <begin position="161"/>
        <end position="172"/>
    </location>
</feature>
<dbReference type="EMBL" id="OB660599">
    <property type="protein sequence ID" value="CAD7225556.1"/>
    <property type="molecule type" value="Genomic_DNA"/>
</dbReference>
<feature type="compositionally biased region" description="Low complexity" evidence="1">
    <location>
        <begin position="563"/>
        <end position="578"/>
    </location>
</feature>
<feature type="region of interest" description="Disordered" evidence="1">
    <location>
        <begin position="630"/>
        <end position="771"/>
    </location>
</feature>
<feature type="compositionally biased region" description="Pro residues" evidence="1">
    <location>
        <begin position="879"/>
        <end position="892"/>
    </location>
</feature>
<sequence>MGDVGKGLKGQLTVGYHAQTTGGSQSCGEFLEESDEAEEEANNLDEDRDRRRKKIKAIVHQSDPSQPPDLSITSYSGSMNLAVKLRSGMHEDRSSSGNWSASSSTRTSFDSDTHASKDLERDSGMSSGPGQIPGSKHGTSSGHQSGSSRRRRPRTAPSEMSDLSFSTTTDRTLTPELGITGVLPFMDDEASSVYSCDTEGYYTSFHVDSGVQRTSLTSAVRPSKALSRQLDGVSEHADDEEGGSDHSRQKGPPPKPPPRMGSVLSKREEPSVSPPPLPDADMQGLSFDDGANPNDSAVFREKTAIRGSRIPSLCAITPPGSSDEEAGKGKDEDRLCSLVSPLCSQSFFSPSKLLLNSRHRFESLKRQVSIVRHPSEAGLLPSRILEQPVVAMTLGSFSSDPLYVGLKGDRVHGPLRLLSPLSSGQEYVRICSKSSSVFSATSAASPQSSVTISWFEKSTSSSEVPQSPVFAHPFEELVQDQVDMVPKVLSALGDDEEIEPKAADDEEMEPKAADDEEMEPKTPSQTSDEGEEVTDSGALTTSRPSSMVTESHSLSVGEGSSGGMPQSSLSSMESIGSSTAADFSDEEFVEEPSAETLVPPVTDANNSAKEELRFPLEIAENLEDSVDFLDEDEERMASPLAPDEEEQLERLTSPILQMASLERQLTSPVESLRSPDHYDPQLMANPDLHEKRLTANPDDHDPGLTASPDNQDANPTSSEEKSPEMCERDRYMDSSLSRPSTPEFDDFPPPVVNPGSPSKIGSGSGSPRRLNFLSPLSQMVMQRLEAVPENEELQIETPHRSWIPNPELKTDSGPIYANSPVVEAAANIYENSHLEQKRPVVATNPSPFQPWGPRKMSLTAVALPMMKQTSSPSVQGSPSVPPDPTPASAPTPAPVNLLVRSPSSLPVPANPAAVEALQLKLSDLNNTQVVLRNPATGKAVTMSDITRTQRAVLIENAIVLLGQGYQVTVSSGGSSTDQPLDLSRPSSEASIREDDATEDVLTTGSTIHSDLRSLASDLSNSGSDSSNSSCQSRNPVTGNPTGNPRDLPSDSVNPTSNTRDLPSDSRSPTSSSRDLSSDSRNLSGNPRNLSSDTRNPVQSPTVSSTVDSDTSFVTQVCASILSRDSNGDLEEAPRRRGLRRSDSYRRASENTVEETQRPVPTTTSSFFIDPVLIREQQVEQSEPPLPRFETEL</sequence>
<feature type="region of interest" description="Disordered" evidence="1">
    <location>
        <begin position="867"/>
        <end position="892"/>
    </location>
</feature>
<feature type="region of interest" description="Disordered" evidence="1">
    <location>
        <begin position="1"/>
        <end position="50"/>
    </location>
</feature>
<dbReference type="OrthoDB" id="8965057at2759"/>
<accession>A0A7R8W5Y3</accession>
<feature type="region of interest" description="Disordered" evidence="1">
    <location>
        <begin position="310"/>
        <end position="329"/>
    </location>
</feature>
<dbReference type="AlphaFoldDB" id="A0A7R8W5Y3"/>
<feature type="compositionally biased region" description="Low complexity" evidence="1">
    <location>
        <begin position="1013"/>
        <end position="1029"/>
    </location>
</feature>
<gene>
    <name evidence="2" type="ORF">CTOB1V02_LOCUS3494</name>
</gene>
<name>A0A7R8W5Y3_9CRUS</name>
<feature type="compositionally biased region" description="Low complexity" evidence="1">
    <location>
        <begin position="95"/>
        <end position="108"/>
    </location>
</feature>
<feature type="region of interest" description="Disordered" evidence="1">
    <location>
        <begin position="969"/>
        <end position="1108"/>
    </location>
</feature>
<feature type="compositionally biased region" description="Polar residues" evidence="1">
    <location>
        <begin position="1030"/>
        <end position="1042"/>
    </location>
</feature>
<feature type="compositionally biased region" description="Low complexity" evidence="1">
    <location>
        <begin position="134"/>
        <end position="147"/>
    </location>
</feature>
<feature type="compositionally biased region" description="Low complexity" evidence="1">
    <location>
        <begin position="1096"/>
        <end position="1108"/>
    </location>
</feature>
<feature type="compositionally biased region" description="Polar residues" evidence="1">
    <location>
        <begin position="18"/>
        <end position="27"/>
    </location>
</feature>